<dbReference type="PANTHER" id="PTHR43235">
    <property type="entry name" value="GLUTAMINE AMIDOTRANSFERASE PB2B2.05-RELATED"/>
    <property type="match status" value="1"/>
</dbReference>
<sequence>MDRPLIAVTTSRRSGWRIFPLVALNVWLAGGRSVRWDTARPPDLDRVDGLIVGGGDDISPDLYGMSVVTSARLDPDRDALEHRLVTGALNRNMPILGICRGSQMLNIALGGTLHQDAYGFFTTSREFRTILPRKRVTLCPGTRLHEIAGNAPMMVNALHSQAVADLGENLRVAALDEGGMIQGIERISDPFALGVQWHPEHLFYASRQRAIFAALVSAARARRQDRSQTAAVDADMDLGATPEDIAPAGATTDRE</sequence>
<evidence type="ECO:0000313" key="2">
    <source>
        <dbReference type="EMBL" id="MFD1912967.1"/>
    </source>
</evidence>
<dbReference type="PANTHER" id="PTHR43235:SF1">
    <property type="entry name" value="GLUTAMINE AMIDOTRANSFERASE PB2B2.05-RELATED"/>
    <property type="match status" value="1"/>
</dbReference>
<dbReference type="InterPro" id="IPR029062">
    <property type="entry name" value="Class_I_gatase-like"/>
</dbReference>
<dbReference type="SUPFAM" id="SSF52317">
    <property type="entry name" value="Class I glutamine amidotransferase-like"/>
    <property type="match status" value="1"/>
</dbReference>
<dbReference type="RefSeq" id="WP_390262025.1">
    <property type="nucleotide sequence ID" value="NZ_JBHUGH010000009.1"/>
</dbReference>
<evidence type="ECO:0000256" key="1">
    <source>
        <dbReference type="SAM" id="MobiDB-lite"/>
    </source>
</evidence>
<keyword evidence="3" id="KW-1185">Reference proteome</keyword>
<organism evidence="2 3">
    <name type="scientific">Halodurantibacterium flavum</name>
    <dbReference type="NCBI Taxonomy" id="1382802"/>
    <lineage>
        <taxon>Bacteria</taxon>
        <taxon>Pseudomonadati</taxon>
        <taxon>Pseudomonadota</taxon>
        <taxon>Alphaproteobacteria</taxon>
        <taxon>Rhodobacterales</taxon>
        <taxon>Paracoccaceae</taxon>
        <taxon>Halodurantibacterium</taxon>
    </lineage>
</organism>
<accession>A0ABW4S8Q6</accession>
<dbReference type="EMBL" id="JBHUGH010000009">
    <property type="protein sequence ID" value="MFD1912967.1"/>
    <property type="molecule type" value="Genomic_DNA"/>
</dbReference>
<dbReference type="InterPro" id="IPR044668">
    <property type="entry name" value="PuuD-like"/>
</dbReference>
<dbReference type="GO" id="GO:0016787">
    <property type="term" value="F:hydrolase activity"/>
    <property type="evidence" value="ECO:0007669"/>
    <property type="project" value="UniProtKB-KW"/>
</dbReference>
<protein>
    <submittedName>
        <fullName evidence="2">Gamma-glutamyl-gamma-aminobutyrate hydrolase family protein</fullName>
    </submittedName>
</protein>
<comment type="caution">
    <text evidence="2">The sequence shown here is derived from an EMBL/GenBank/DDBJ whole genome shotgun (WGS) entry which is preliminary data.</text>
</comment>
<dbReference type="Pfam" id="PF07722">
    <property type="entry name" value="Peptidase_C26"/>
    <property type="match status" value="1"/>
</dbReference>
<dbReference type="CDD" id="cd01745">
    <property type="entry name" value="GATase1_2"/>
    <property type="match status" value="1"/>
</dbReference>
<dbReference type="PROSITE" id="PS51273">
    <property type="entry name" value="GATASE_TYPE_1"/>
    <property type="match status" value="1"/>
</dbReference>
<dbReference type="Gene3D" id="3.40.50.880">
    <property type="match status" value="1"/>
</dbReference>
<feature type="region of interest" description="Disordered" evidence="1">
    <location>
        <begin position="226"/>
        <end position="255"/>
    </location>
</feature>
<evidence type="ECO:0000313" key="3">
    <source>
        <dbReference type="Proteomes" id="UP001597353"/>
    </source>
</evidence>
<proteinExistence type="predicted"/>
<dbReference type="Proteomes" id="UP001597353">
    <property type="component" value="Unassembled WGS sequence"/>
</dbReference>
<reference evidence="3" key="1">
    <citation type="journal article" date="2019" name="Int. J. Syst. Evol. Microbiol.">
        <title>The Global Catalogue of Microorganisms (GCM) 10K type strain sequencing project: providing services to taxonomists for standard genome sequencing and annotation.</title>
        <authorList>
            <consortium name="The Broad Institute Genomics Platform"/>
            <consortium name="The Broad Institute Genome Sequencing Center for Infectious Disease"/>
            <person name="Wu L."/>
            <person name="Ma J."/>
        </authorList>
    </citation>
    <scope>NUCLEOTIDE SEQUENCE [LARGE SCALE GENOMIC DNA]</scope>
    <source>
        <strain evidence="3">CGMCC 4.7242</strain>
    </source>
</reference>
<keyword evidence="2" id="KW-0378">Hydrolase</keyword>
<gene>
    <name evidence="2" type="ORF">ACFSGJ_12165</name>
</gene>
<name>A0ABW4S8Q6_9RHOB</name>
<dbReference type="InterPro" id="IPR011697">
    <property type="entry name" value="Peptidase_C26"/>
</dbReference>